<dbReference type="Gene3D" id="2.60.40.10">
    <property type="entry name" value="Immunoglobulins"/>
    <property type="match status" value="1"/>
</dbReference>
<sequence>MVTQEKRRERVEKFFDAYMEKSEVLNIGIHEATETQKIAGNGTLYFPPFLSQYYRTDVHETTYRCRATNEAGTILSRNVRVQAGKVKKMY</sequence>
<name>A0A1B0BV91_9MUSC</name>
<reference evidence="2" key="1">
    <citation type="submission" date="2015-01" db="EMBL/GenBank/DDBJ databases">
        <authorList>
            <person name="Aksoy S."/>
            <person name="Warren W."/>
            <person name="Wilson R.K."/>
        </authorList>
    </citation>
    <scope>NUCLEOTIDE SEQUENCE [LARGE SCALE GENOMIC DNA]</scope>
    <source>
        <strain evidence="2">IAEA</strain>
    </source>
</reference>
<accession>A0A1B0BV91</accession>
<organism evidence="1 2">
    <name type="scientific">Glossina palpalis gambiensis</name>
    <dbReference type="NCBI Taxonomy" id="67801"/>
    <lineage>
        <taxon>Eukaryota</taxon>
        <taxon>Metazoa</taxon>
        <taxon>Ecdysozoa</taxon>
        <taxon>Arthropoda</taxon>
        <taxon>Hexapoda</taxon>
        <taxon>Insecta</taxon>
        <taxon>Pterygota</taxon>
        <taxon>Neoptera</taxon>
        <taxon>Endopterygota</taxon>
        <taxon>Diptera</taxon>
        <taxon>Brachycera</taxon>
        <taxon>Muscomorpha</taxon>
        <taxon>Hippoboscoidea</taxon>
        <taxon>Glossinidae</taxon>
        <taxon>Glossina</taxon>
    </lineage>
</organism>
<dbReference type="EMBL" id="JXJN01021156">
    <property type="status" value="NOT_ANNOTATED_CDS"/>
    <property type="molecule type" value="Genomic_DNA"/>
</dbReference>
<evidence type="ECO:0000313" key="1">
    <source>
        <dbReference type="EnsemblMetazoa" id="GPPI041533-PA"/>
    </source>
</evidence>
<dbReference type="EnsemblMetazoa" id="GPPI041533-RA">
    <property type="protein sequence ID" value="GPPI041533-PA"/>
    <property type="gene ID" value="GPPI041533"/>
</dbReference>
<dbReference type="Proteomes" id="UP000092460">
    <property type="component" value="Unassembled WGS sequence"/>
</dbReference>
<proteinExistence type="predicted"/>
<dbReference type="EMBL" id="JXJN01021154">
    <property type="status" value="NOT_ANNOTATED_CDS"/>
    <property type="molecule type" value="Genomic_DNA"/>
</dbReference>
<reference evidence="1" key="2">
    <citation type="submission" date="2020-05" db="UniProtKB">
        <authorList>
            <consortium name="EnsemblMetazoa"/>
        </authorList>
    </citation>
    <scope>IDENTIFICATION</scope>
    <source>
        <strain evidence="1">IAEA</strain>
    </source>
</reference>
<dbReference type="VEuPathDB" id="VectorBase:GPPI041533"/>
<evidence type="ECO:0000313" key="2">
    <source>
        <dbReference type="Proteomes" id="UP000092460"/>
    </source>
</evidence>
<protein>
    <recommendedName>
        <fullName evidence="3">Ig-like domain-containing protein</fullName>
    </recommendedName>
</protein>
<evidence type="ECO:0008006" key="3">
    <source>
        <dbReference type="Google" id="ProtNLM"/>
    </source>
</evidence>
<dbReference type="STRING" id="67801.A0A1B0BV91"/>
<dbReference type="AlphaFoldDB" id="A0A1B0BV91"/>
<dbReference type="EMBL" id="JXJN01021155">
    <property type="status" value="NOT_ANNOTATED_CDS"/>
    <property type="molecule type" value="Genomic_DNA"/>
</dbReference>
<keyword evidence="2" id="KW-1185">Reference proteome</keyword>
<dbReference type="InterPro" id="IPR013783">
    <property type="entry name" value="Ig-like_fold"/>
</dbReference>